<accession>A0A0V1FHF6</accession>
<keyword evidence="1" id="KW-1133">Transmembrane helix</keyword>
<feature type="transmembrane region" description="Helical" evidence="1">
    <location>
        <begin position="23"/>
        <end position="42"/>
    </location>
</feature>
<name>A0A0V1FHF6_TRIPS</name>
<dbReference type="OrthoDB" id="10505813at2759"/>
<evidence type="ECO:0000313" key="2">
    <source>
        <dbReference type="EMBL" id="KRY85456.1"/>
    </source>
</evidence>
<organism evidence="2 3">
    <name type="scientific">Trichinella pseudospiralis</name>
    <name type="common">Parasitic roundworm</name>
    <dbReference type="NCBI Taxonomy" id="6337"/>
    <lineage>
        <taxon>Eukaryota</taxon>
        <taxon>Metazoa</taxon>
        <taxon>Ecdysozoa</taxon>
        <taxon>Nematoda</taxon>
        <taxon>Enoplea</taxon>
        <taxon>Dorylaimia</taxon>
        <taxon>Trichinellida</taxon>
        <taxon>Trichinellidae</taxon>
        <taxon>Trichinella</taxon>
    </lineage>
</organism>
<keyword evidence="1" id="KW-0812">Transmembrane</keyword>
<proteinExistence type="predicted"/>
<keyword evidence="3" id="KW-1185">Reference proteome</keyword>
<sequence>MEKLEDMKLKIEQLMTKKSGKEALLLDSFLTFYCCIAIYPVLSYEIVHLVVMISEQFDTN</sequence>
<evidence type="ECO:0000256" key="1">
    <source>
        <dbReference type="SAM" id="Phobius"/>
    </source>
</evidence>
<comment type="caution">
    <text evidence="2">The sequence shown here is derived from an EMBL/GenBank/DDBJ whole genome shotgun (WGS) entry which is preliminary data.</text>
</comment>
<reference evidence="2 3" key="1">
    <citation type="submission" date="2015-01" db="EMBL/GenBank/DDBJ databases">
        <title>Evolution of Trichinella species and genotypes.</title>
        <authorList>
            <person name="Korhonen P.K."/>
            <person name="Edoardo P."/>
            <person name="Giuseppe L.R."/>
            <person name="Gasser R.B."/>
        </authorList>
    </citation>
    <scope>NUCLEOTIDE SEQUENCE [LARGE SCALE GENOMIC DNA]</scope>
    <source>
        <strain evidence="2">ISS470</strain>
    </source>
</reference>
<dbReference type="EMBL" id="JYDT01000090">
    <property type="protein sequence ID" value="KRY85456.1"/>
    <property type="molecule type" value="Genomic_DNA"/>
</dbReference>
<keyword evidence="1" id="KW-0472">Membrane</keyword>
<evidence type="ECO:0000313" key="3">
    <source>
        <dbReference type="Proteomes" id="UP000054995"/>
    </source>
</evidence>
<gene>
    <name evidence="2" type="ORF">T4D_7242</name>
</gene>
<dbReference type="Proteomes" id="UP000054995">
    <property type="component" value="Unassembled WGS sequence"/>
</dbReference>
<dbReference type="AlphaFoldDB" id="A0A0V1FHF6"/>
<protein>
    <submittedName>
        <fullName evidence="2">Uncharacterized protein</fullName>
    </submittedName>
</protein>